<keyword evidence="4 7" id="KW-0812">Transmembrane</keyword>
<keyword evidence="3" id="KW-0808">Transferase</keyword>
<accession>A0ABQ4NAF8</accession>
<keyword evidence="2" id="KW-0328">Glycosyltransferase</keyword>
<evidence type="ECO:0008006" key="10">
    <source>
        <dbReference type="Google" id="ProtNLM"/>
    </source>
</evidence>
<evidence type="ECO:0000313" key="9">
    <source>
        <dbReference type="Proteomes" id="UP000680304"/>
    </source>
</evidence>
<feature type="transmembrane region" description="Helical" evidence="7">
    <location>
        <begin position="52"/>
        <end position="76"/>
    </location>
</feature>
<evidence type="ECO:0000256" key="1">
    <source>
        <dbReference type="ARBA" id="ARBA00004141"/>
    </source>
</evidence>
<protein>
    <recommendedName>
        <fullName evidence="10">Glycosyltransferase</fullName>
    </recommendedName>
</protein>
<organism evidence="8 9">
    <name type="scientific">Paenibacillus cisolokensis</name>
    <dbReference type="NCBI Taxonomy" id="1658519"/>
    <lineage>
        <taxon>Bacteria</taxon>
        <taxon>Bacillati</taxon>
        <taxon>Bacillota</taxon>
        <taxon>Bacilli</taxon>
        <taxon>Bacillales</taxon>
        <taxon>Paenibacillaceae</taxon>
        <taxon>Paenibacillus</taxon>
    </lineage>
</organism>
<name>A0ABQ4NAF8_9BACL</name>
<evidence type="ECO:0000313" key="8">
    <source>
        <dbReference type="EMBL" id="GIQ65157.1"/>
    </source>
</evidence>
<sequence length="115" mass="12837">MITFALEGITSFSIYPIRFVTFLGAVIFLLSLIAGVYGLLSNLFGRTVSGWTSLILSIWFLGGIQLVGLGLLGEYIGKIYLEVKRRPKYVVEIDPFSQVNPSIEPDNKNELIHTR</sequence>
<comment type="subcellular location">
    <subcellularLocation>
        <location evidence="1">Membrane</location>
        <topology evidence="1">Multi-pass membrane protein</topology>
    </subcellularLocation>
</comment>
<dbReference type="InterPro" id="IPR050256">
    <property type="entry name" value="Glycosyltransferase_2"/>
</dbReference>
<proteinExistence type="predicted"/>
<reference evidence="8 9" key="1">
    <citation type="submission" date="2021-04" db="EMBL/GenBank/DDBJ databases">
        <title>Draft genome sequence of Paenibacillus cisolokensis, LC2-13A.</title>
        <authorList>
            <person name="Uke A."/>
            <person name="Chhe C."/>
            <person name="Baramee S."/>
            <person name="Kosugi A."/>
        </authorList>
    </citation>
    <scope>NUCLEOTIDE SEQUENCE [LARGE SCALE GENOMIC DNA]</scope>
    <source>
        <strain evidence="8 9">LC2-13A</strain>
    </source>
</reference>
<evidence type="ECO:0000256" key="3">
    <source>
        <dbReference type="ARBA" id="ARBA00022679"/>
    </source>
</evidence>
<dbReference type="PANTHER" id="PTHR48090:SF1">
    <property type="entry name" value="PROPHAGE BACTOPRENOL GLUCOSYL TRANSFERASE HOMOLOG"/>
    <property type="match status" value="1"/>
</dbReference>
<feature type="transmembrane region" description="Helical" evidence="7">
    <location>
        <begin position="20"/>
        <end position="40"/>
    </location>
</feature>
<dbReference type="EMBL" id="BOVJ01000123">
    <property type="protein sequence ID" value="GIQ65157.1"/>
    <property type="molecule type" value="Genomic_DNA"/>
</dbReference>
<dbReference type="Proteomes" id="UP000680304">
    <property type="component" value="Unassembled WGS sequence"/>
</dbReference>
<gene>
    <name evidence="8" type="ORF">PACILC2_37250</name>
</gene>
<keyword evidence="6 7" id="KW-0472">Membrane</keyword>
<evidence type="ECO:0000256" key="6">
    <source>
        <dbReference type="ARBA" id="ARBA00023136"/>
    </source>
</evidence>
<keyword evidence="5 7" id="KW-1133">Transmembrane helix</keyword>
<evidence type="ECO:0000256" key="5">
    <source>
        <dbReference type="ARBA" id="ARBA00022989"/>
    </source>
</evidence>
<evidence type="ECO:0000256" key="2">
    <source>
        <dbReference type="ARBA" id="ARBA00022676"/>
    </source>
</evidence>
<keyword evidence="9" id="KW-1185">Reference proteome</keyword>
<evidence type="ECO:0000256" key="7">
    <source>
        <dbReference type="SAM" id="Phobius"/>
    </source>
</evidence>
<comment type="caution">
    <text evidence="8">The sequence shown here is derived from an EMBL/GenBank/DDBJ whole genome shotgun (WGS) entry which is preliminary data.</text>
</comment>
<dbReference type="PANTHER" id="PTHR48090">
    <property type="entry name" value="UNDECAPRENYL-PHOSPHATE 4-DEOXY-4-FORMAMIDO-L-ARABINOSE TRANSFERASE-RELATED"/>
    <property type="match status" value="1"/>
</dbReference>
<evidence type="ECO:0000256" key="4">
    <source>
        <dbReference type="ARBA" id="ARBA00022692"/>
    </source>
</evidence>